<dbReference type="EMBL" id="SEOQ01000003">
    <property type="protein sequence ID" value="TFY72861.1"/>
    <property type="molecule type" value="Genomic_DNA"/>
</dbReference>
<feature type="coiled-coil region" evidence="1">
    <location>
        <begin position="432"/>
        <end position="462"/>
    </location>
</feature>
<feature type="compositionally biased region" description="Polar residues" evidence="2">
    <location>
        <begin position="146"/>
        <end position="159"/>
    </location>
</feature>
<keyword evidence="4" id="KW-1185">Reference proteome</keyword>
<feature type="compositionally biased region" description="Polar residues" evidence="2">
    <location>
        <begin position="190"/>
        <end position="203"/>
    </location>
</feature>
<comment type="caution">
    <text evidence="3">The sequence shown here is derived from an EMBL/GenBank/DDBJ whole genome shotgun (WGS) entry which is preliminary data.</text>
</comment>
<sequence>MSVRDRQEPLAYFQSSPVRGQLEPYDGDARTGWRYLQCTDTPNELKVLLPPRTALLYSQLLQVENSELARGREASWTRILEVRHLKDRMIRKCQRLSRSSAPSSGVTAAFRIIHAPPDFRLKEMERWLKNEDPTRTTKSHAMEATRTPTRSQSPASFCSQCGPRASGAHSHAHSHSSSNRSSRISQGSRTPISQRIPTRNTATGKKRSSVSSQSTTYTQSHSSAEKLKPTYPSVGVQSKPPYLSPVVEERSDRSVQATPAEEEAPPLPNPYSTPSVLEEERIADDSSTRENVISPDPLPHPYRAPSMHLAPGAFQQMPEPIIMPQPEIPNMGGSDLGSVAPAPPPLDAELQYNDGGASNRPIPRRRSSLKQPNARLSINGSQKVVSWAMDKDWTDQMSKFDRIVYAAELAGGELDIVRRRFQDEIDGVKGLRQNITLALERLRLQTEQLELEERALRDHEENLTSTFGHLQDKESRYKAAVKNVLDETKRVVTTAGTKRDEVLS</sequence>
<protein>
    <submittedName>
        <fullName evidence="3">Uncharacterized protein</fullName>
    </submittedName>
</protein>
<feature type="region of interest" description="Disordered" evidence="2">
    <location>
        <begin position="129"/>
        <end position="298"/>
    </location>
</feature>
<keyword evidence="1" id="KW-0175">Coiled coil</keyword>
<dbReference type="OrthoDB" id="3258282at2759"/>
<proteinExistence type="predicted"/>
<gene>
    <name evidence="3" type="ORF">EVG20_g142</name>
</gene>
<feature type="compositionally biased region" description="Low complexity" evidence="2">
    <location>
        <begin position="209"/>
        <end position="222"/>
    </location>
</feature>
<organism evidence="3 4">
    <name type="scientific">Dentipellis fragilis</name>
    <dbReference type="NCBI Taxonomy" id="205917"/>
    <lineage>
        <taxon>Eukaryota</taxon>
        <taxon>Fungi</taxon>
        <taxon>Dikarya</taxon>
        <taxon>Basidiomycota</taxon>
        <taxon>Agaricomycotina</taxon>
        <taxon>Agaricomycetes</taxon>
        <taxon>Russulales</taxon>
        <taxon>Hericiaceae</taxon>
        <taxon>Dentipellis</taxon>
    </lineage>
</organism>
<evidence type="ECO:0000313" key="4">
    <source>
        <dbReference type="Proteomes" id="UP000298327"/>
    </source>
</evidence>
<reference evidence="3 4" key="1">
    <citation type="submission" date="2019-02" db="EMBL/GenBank/DDBJ databases">
        <title>Genome sequencing of the rare red list fungi Dentipellis fragilis.</title>
        <authorList>
            <person name="Buettner E."/>
            <person name="Kellner H."/>
        </authorList>
    </citation>
    <scope>NUCLEOTIDE SEQUENCE [LARGE SCALE GENOMIC DNA]</scope>
    <source>
        <strain evidence="3 4">DSM 105465</strain>
    </source>
</reference>
<evidence type="ECO:0000313" key="3">
    <source>
        <dbReference type="EMBL" id="TFY72861.1"/>
    </source>
</evidence>
<feature type="compositionally biased region" description="Basic and acidic residues" evidence="2">
    <location>
        <begin position="129"/>
        <end position="143"/>
    </location>
</feature>
<feature type="region of interest" description="Disordered" evidence="2">
    <location>
        <begin position="350"/>
        <end position="373"/>
    </location>
</feature>
<feature type="compositionally biased region" description="Low complexity" evidence="2">
    <location>
        <begin position="162"/>
        <end position="189"/>
    </location>
</feature>
<evidence type="ECO:0000256" key="1">
    <source>
        <dbReference type="SAM" id="Coils"/>
    </source>
</evidence>
<feature type="compositionally biased region" description="Basic and acidic residues" evidence="2">
    <location>
        <begin position="278"/>
        <end position="288"/>
    </location>
</feature>
<dbReference type="AlphaFoldDB" id="A0A4Y9ZGB9"/>
<accession>A0A4Y9ZGB9</accession>
<name>A0A4Y9ZGB9_9AGAM</name>
<evidence type="ECO:0000256" key="2">
    <source>
        <dbReference type="SAM" id="MobiDB-lite"/>
    </source>
</evidence>
<dbReference type="Proteomes" id="UP000298327">
    <property type="component" value="Unassembled WGS sequence"/>
</dbReference>